<dbReference type="EMBL" id="AWSO01000047">
    <property type="protein sequence ID" value="ESK96470.1"/>
    <property type="molecule type" value="Genomic_DNA"/>
</dbReference>
<dbReference type="AlphaFoldDB" id="V2XV72"/>
<dbReference type="InterPro" id="IPR016039">
    <property type="entry name" value="Thiolase-like"/>
</dbReference>
<evidence type="ECO:0000256" key="1">
    <source>
        <dbReference type="ARBA" id="ARBA00007061"/>
    </source>
</evidence>
<feature type="domain" description="Hydroxymethylglutaryl-coenzyme A synthase N-terminal" evidence="6">
    <location>
        <begin position="16"/>
        <end position="189"/>
    </location>
</feature>
<proteinExistence type="inferred from homology"/>
<feature type="binding site" evidence="4">
    <location>
        <position position="282"/>
    </location>
    <ligand>
        <name>CoA</name>
        <dbReference type="ChEBI" id="CHEBI:57287"/>
    </ligand>
</feature>
<evidence type="ECO:0000313" key="9">
    <source>
        <dbReference type="Proteomes" id="UP000017559"/>
    </source>
</evidence>
<dbReference type="SUPFAM" id="SSF53901">
    <property type="entry name" value="Thiolase-like"/>
    <property type="match status" value="2"/>
</dbReference>
<organism evidence="8 9">
    <name type="scientific">Moniliophthora roreri (strain MCA 2997)</name>
    <name type="common">Cocoa frosty pod rot fungus</name>
    <name type="synonym">Crinipellis roreri</name>
    <dbReference type="NCBI Taxonomy" id="1381753"/>
    <lineage>
        <taxon>Eukaryota</taxon>
        <taxon>Fungi</taxon>
        <taxon>Dikarya</taxon>
        <taxon>Basidiomycota</taxon>
        <taxon>Agaricomycotina</taxon>
        <taxon>Agaricomycetes</taxon>
        <taxon>Agaricomycetidae</taxon>
        <taxon>Agaricales</taxon>
        <taxon>Marasmiineae</taxon>
        <taxon>Marasmiaceae</taxon>
        <taxon>Moniliophthora</taxon>
    </lineage>
</organism>
<dbReference type="InterPro" id="IPR013746">
    <property type="entry name" value="HMG_CoA_synt_C_dom"/>
</dbReference>
<protein>
    <recommendedName>
        <fullName evidence="5">Hydroxymethylglutaryl-CoA synthase</fullName>
        <shortName evidence="5">HMG-CoA synthase</shortName>
        <ecNumber evidence="5">2.3.3.10</ecNumber>
    </recommendedName>
    <alternativeName>
        <fullName evidence="5">3-hydroxy-3-methylglutaryl coenzyme A synthase</fullName>
    </alternativeName>
</protein>
<feature type="active site" description="Proton donor/acceptor" evidence="3">
    <location>
        <position position="273"/>
    </location>
</feature>
<dbReference type="GO" id="GO:0006696">
    <property type="term" value="P:ergosterol biosynthetic process"/>
    <property type="evidence" value="ECO:0007669"/>
    <property type="project" value="TreeGrafter"/>
</dbReference>
<evidence type="ECO:0000259" key="7">
    <source>
        <dbReference type="Pfam" id="PF08540"/>
    </source>
</evidence>
<dbReference type="NCBIfam" id="TIGR01833">
    <property type="entry name" value="HMG-CoA-S_euk"/>
    <property type="match status" value="1"/>
</dbReference>
<accession>V2XV72</accession>
<dbReference type="InterPro" id="IPR013528">
    <property type="entry name" value="HMG_CoA_synth_N"/>
</dbReference>
<dbReference type="Pfam" id="PF08540">
    <property type="entry name" value="HMG_CoA_synt_C"/>
    <property type="match status" value="1"/>
</dbReference>
<feature type="active site" description="Proton donor/acceptor" evidence="3">
    <location>
        <position position="98"/>
    </location>
</feature>
<dbReference type="GO" id="GO:0010142">
    <property type="term" value="P:farnesyl diphosphate biosynthetic process, mevalonate pathway"/>
    <property type="evidence" value="ECO:0007669"/>
    <property type="project" value="InterPro"/>
</dbReference>
<dbReference type="STRING" id="1381753.V2XV72"/>
<dbReference type="OrthoDB" id="1269963at2759"/>
<evidence type="ECO:0000256" key="5">
    <source>
        <dbReference type="RuleBase" id="RU364071"/>
    </source>
</evidence>
<dbReference type="GO" id="GO:0004421">
    <property type="term" value="F:hydroxymethylglutaryl-CoA synthase activity"/>
    <property type="evidence" value="ECO:0007669"/>
    <property type="project" value="UniProtKB-EC"/>
</dbReference>
<feature type="domain" description="Hydroxymethylglutaryl-coenzyme A synthase C-terminal" evidence="7">
    <location>
        <begin position="190"/>
        <end position="470"/>
    </location>
</feature>
<gene>
    <name evidence="8" type="ORF">Moror_6978</name>
</gene>
<dbReference type="InterPro" id="IPR010122">
    <property type="entry name" value="HMG_CoA_synthase_euk"/>
</dbReference>
<evidence type="ECO:0000259" key="6">
    <source>
        <dbReference type="Pfam" id="PF01154"/>
    </source>
</evidence>
<name>V2XV72_MONRO</name>
<reference evidence="8 9" key="1">
    <citation type="journal article" date="2014" name="BMC Genomics">
        <title>Genome and secretome analysis of the hemibiotrophic fungal pathogen, Moniliophthora roreri, which causes frosty pod rot disease of cacao: mechanisms of the biotrophic and necrotrophic phases.</title>
        <authorList>
            <person name="Meinhardt L.W."/>
            <person name="Costa G.G.L."/>
            <person name="Thomazella D.P.T."/>
            <person name="Teixeira P.J.P.L."/>
            <person name="Carazzolle M.F."/>
            <person name="Schuster S.C."/>
            <person name="Carlson J.E."/>
            <person name="Guiltinan M.J."/>
            <person name="Mieczkowski P."/>
            <person name="Farmer A."/>
            <person name="Ramaraj T."/>
            <person name="Crozier J."/>
            <person name="Davis R.E."/>
            <person name="Shao J."/>
            <person name="Melnick R.L."/>
            <person name="Pereira G.A.G."/>
            <person name="Bailey B.A."/>
        </authorList>
    </citation>
    <scope>NUCLEOTIDE SEQUENCE [LARGE SCALE GENOMIC DNA]</scope>
    <source>
        <strain evidence="8 9">MCA 2997</strain>
    </source>
</reference>
<dbReference type="Gene3D" id="3.40.47.10">
    <property type="match status" value="1"/>
</dbReference>
<comment type="catalytic activity">
    <reaction evidence="5">
        <text>acetoacetyl-CoA + acetyl-CoA + H2O = (3S)-3-hydroxy-3-methylglutaryl-CoA + CoA + H(+)</text>
        <dbReference type="Rhea" id="RHEA:10188"/>
        <dbReference type="ChEBI" id="CHEBI:15377"/>
        <dbReference type="ChEBI" id="CHEBI:15378"/>
        <dbReference type="ChEBI" id="CHEBI:43074"/>
        <dbReference type="ChEBI" id="CHEBI:57286"/>
        <dbReference type="ChEBI" id="CHEBI:57287"/>
        <dbReference type="ChEBI" id="CHEBI:57288"/>
        <dbReference type="EC" id="2.3.3.10"/>
    </reaction>
</comment>
<feature type="binding site" evidence="4">
    <location>
        <position position="278"/>
    </location>
    <ligand>
        <name>CoA</name>
        <dbReference type="ChEBI" id="CHEBI:57287"/>
    </ligand>
</feature>
<keyword evidence="2 5" id="KW-0808">Transferase</keyword>
<dbReference type="PANTHER" id="PTHR43323:SF2">
    <property type="entry name" value="HYDROXYMETHYLGLUTARYL-COA SYNTHASE"/>
    <property type="match status" value="1"/>
</dbReference>
<dbReference type="PANTHER" id="PTHR43323">
    <property type="entry name" value="3-HYDROXY-3-METHYLGLUTARYL COENZYME A SYNTHASE"/>
    <property type="match status" value="1"/>
</dbReference>
<dbReference type="HOGENOM" id="CLU_008065_0_1_1"/>
<dbReference type="Proteomes" id="UP000017559">
    <property type="component" value="Unassembled WGS sequence"/>
</dbReference>
<keyword evidence="9" id="KW-1185">Reference proteome</keyword>
<dbReference type="KEGG" id="mrr:Moror_6978"/>
<feature type="binding site" evidence="4">
    <location>
        <position position="223"/>
    </location>
    <ligand>
        <name>CoA</name>
        <dbReference type="ChEBI" id="CHEBI:57287"/>
    </ligand>
</feature>
<dbReference type="GO" id="GO:0006084">
    <property type="term" value="P:acetyl-CoA metabolic process"/>
    <property type="evidence" value="ECO:0007669"/>
    <property type="project" value="InterPro"/>
</dbReference>
<evidence type="ECO:0000256" key="3">
    <source>
        <dbReference type="PIRSR" id="PIRSR610122-1"/>
    </source>
</evidence>
<dbReference type="CDD" id="cd00827">
    <property type="entry name" value="init_cond_enzymes"/>
    <property type="match status" value="1"/>
</dbReference>
<comment type="caution">
    <text evidence="8">The sequence shown here is derived from an EMBL/GenBank/DDBJ whole genome shotgun (WGS) entry which is preliminary data.</text>
</comment>
<dbReference type="FunFam" id="3.40.47.10:FF:000008">
    <property type="entry name" value="3-hydroxy-3-methylglutaryl coenzyme A synthase"/>
    <property type="match status" value="1"/>
</dbReference>
<evidence type="ECO:0000256" key="4">
    <source>
        <dbReference type="PIRSR" id="PIRSR610122-2"/>
    </source>
</evidence>
<feature type="active site" description="Acyl-thioester intermediate" evidence="3">
    <location>
        <position position="132"/>
    </location>
</feature>
<evidence type="ECO:0000313" key="8">
    <source>
        <dbReference type="EMBL" id="ESK96470.1"/>
    </source>
</evidence>
<evidence type="ECO:0000256" key="2">
    <source>
        <dbReference type="ARBA" id="ARBA00022679"/>
    </source>
</evidence>
<sequence>MTVPLAPANVTADLPRPKDVGILGMDIYFPRRCISEEDLEVFDGVSKGKYTIGLGQEYMAWPDDREDINSFALNAVSGLLEKFNVDPRSIGRIDVGTETIIDKSKSVKTTLMSLFAESGNFDIEGIDSKNACYGSTAALFNAVNWIESSSWDGRNAIVVAGDIAVYAEGAARPAGGAGAVALLIGPNAPIVFEPIHGNYMADTYDFYKPNLSSEYPEVDGPVSVVTYTGALDNAYTAYREKVARAAKRAGVSTQHDDSKAIFSIDSVDYALFHSPYGKQAVKGHARLLFNDFLSNSKAPIFANIANAEAYRALSQAASLKDKGLEKDFITAGKKSFAEKVEPGMACSKRLGNMYTGSLYGCFASLVSNVEPAQLKGKRVSMYAFGSGCAASFFTIRVKGDTTEIKEKMDLMNRLAAMKVVSCQDFVDALNLREKNHNAKDFVPEGSIDNIWPGAFYLESIDAKYRRKYARAPIA</sequence>
<comment type="similarity">
    <text evidence="1 5">Belongs to the thiolase-like superfamily. HMG-CoA synthase family.</text>
</comment>
<dbReference type="Pfam" id="PF01154">
    <property type="entry name" value="HMG_CoA_synt_N"/>
    <property type="match status" value="1"/>
</dbReference>
<dbReference type="EC" id="2.3.3.10" evidence="5"/>
<comment type="function">
    <text evidence="5">Catalyzes the condensation of acetyl-CoA with acetoacetyl-CoA to form HMG-CoA.</text>
</comment>